<dbReference type="RefSeq" id="WP_115315589.1">
    <property type="nucleotide sequence ID" value="NZ_LWIF01000001.1"/>
</dbReference>
<organism evidence="1 2">
    <name type="scientific">Phocoenobacter uteri</name>
    <dbReference type="NCBI Taxonomy" id="146806"/>
    <lineage>
        <taxon>Bacteria</taxon>
        <taxon>Pseudomonadati</taxon>
        <taxon>Pseudomonadota</taxon>
        <taxon>Gammaproteobacteria</taxon>
        <taxon>Pasteurellales</taxon>
        <taxon>Pasteurellaceae</taxon>
        <taxon>Phocoenobacter</taxon>
    </lineage>
</organism>
<reference evidence="1 2" key="1">
    <citation type="submission" date="2018-06" db="EMBL/GenBank/DDBJ databases">
        <authorList>
            <consortium name="Pathogen Informatics"/>
            <person name="Doyle S."/>
        </authorList>
    </citation>
    <scope>NUCLEOTIDE SEQUENCE [LARGE SCALE GENOMIC DNA]</scope>
    <source>
        <strain evidence="1 2">NCTC12872</strain>
    </source>
</reference>
<keyword evidence="2" id="KW-1185">Reference proteome</keyword>
<sequence length="97" mass="10926">MLVGENINKSKIKIKGLVPCPVCGKGAVSIRTSEQLSLLSYLKRCWCTHYGCGAKMNVRLLIEDVQVPDFRECPEIKMANKPLRELDPNQQNLPLDK</sequence>
<dbReference type="AlphaFoldDB" id="A0A379CBI9"/>
<proteinExistence type="predicted"/>
<accession>A0A379CBI9</accession>
<evidence type="ECO:0000313" key="1">
    <source>
        <dbReference type="EMBL" id="SUB59095.1"/>
    </source>
</evidence>
<name>A0A379CBI9_9PAST</name>
<protein>
    <recommendedName>
        <fullName evidence="3">Ogr/Delta-like zinc finger</fullName>
    </recommendedName>
</protein>
<evidence type="ECO:0000313" key="2">
    <source>
        <dbReference type="Proteomes" id="UP000255417"/>
    </source>
</evidence>
<gene>
    <name evidence="1" type="ORF">NCTC12872_01070</name>
</gene>
<evidence type="ECO:0008006" key="3">
    <source>
        <dbReference type="Google" id="ProtNLM"/>
    </source>
</evidence>
<dbReference type="Proteomes" id="UP000255417">
    <property type="component" value="Unassembled WGS sequence"/>
</dbReference>
<dbReference type="EMBL" id="UGTA01000001">
    <property type="protein sequence ID" value="SUB59095.1"/>
    <property type="molecule type" value="Genomic_DNA"/>
</dbReference>